<dbReference type="AlphaFoldDB" id="K3WRU3"/>
<dbReference type="eggNOG" id="ENOG502SEXH">
    <property type="taxonomic scope" value="Eukaryota"/>
</dbReference>
<proteinExistence type="predicted"/>
<name>K3WRU3_GLOUD</name>
<evidence type="ECO:0000313" key="3">
    <source>
        <dbReference type="Proteomes" id="UP000019132"/>
    </source>
</evidence>
<protein>
    <submittedName>
        <fullName evidence="2">Uncharacterized protein</fullName>
    </submittedName>
</protein>
<dbReference type="EMBL" id="GL376585">
    <property type="status" value="NOT_ANNOTATED_CDS"/>
    <property type="molecule type" value="Genomic_DNA"/>
</dbReference>
<accession>K3WRU3</accession>
<organism evidence="2 3">
    <name type="scientific">Globisporangium ultimum (strain ATCC 200006 / CBS 805.95 / DAOM BR144)</name>
    <name type="common">Pythium ultimum</name>
    <dbReference type="NCBI Taxonomy" id="431595"/>
    <lineage>
        <taxon>Eukaryota</taxon>
        <taxon>Sar</taxon>
        <taxon>Stramenopiles</taxon>
        <taxon>Oomycota</taxon>
        <taxon>Peronosporomycetes</taxon>
        <taxon>Pythiales</taxon>
        <taxon>Pythiaceae</taxon>
        <taxon>Globisporangium</taxon>
    </lineage>
</organism>
<reference evidence="3" key="1">
    <citation type="journal article" date="2010" name="Genome Biol.">
        <title>Genome sequence of the necrotrophic plant pathogen Pythium ultimum reveals original pathogenicity mechanisms and effector repertoire.</title>
        <authorList>
            <person name="Levesque C.A."/>
            <person name="Brouwer H."/>
            <person name="Cano L."/>
            <person name="Hamilton J.P."/>
            <person name="Holt C."/>
            <person name="Huitema E."/>
            <person name="Raffaele S."/>
            <person name="Robideau G.P."/>
            <person name="Thines M."/>
            <person name="Win J."/>
            <person name="Zerillo M.M."/>
            <person name="Beakes G.W."/>
            <person name="Boore J.L."/>
            <person name="Busam D."/>
            <person name="Dumas B."/>
            <person name="Ferriera S."/>
            <person name="Fuerstenberg S.I."/>
            <person name="Gachon C.M."/>
            <person name="Gaulin E."/>
            <person name="Govers F."/>
            <person name="Grenville-Briggs L."/>
            <person name="Horner N."/>
            <person name="Hostetler J."/>
            <person name="Jiang R.H."/>
            <person name="Johnson J."/>
            <person name="Krajaejun T."/>
            <person name="Lin H."/>
            <person name="Meijer H.J."/>
            <person name="Moore B."/>
            <person name="Morris P."/>
            <person name="Phuntmart V."/>
            <person name="Puiu D."/>
            <person name="Shetty J."/>
            <person name="Stajich J.E."/>
            <person name="Tripathy S."/>
            <person name="Wawra S."/>
            <person name="van West P."/>
            <person name="Whitty B.R."/>
            <person name="Coutinho P.M."/>
            <person name="Henrissat B."/>
            <person name="Martin F."/>
            <person name="Thomas P.D."/>
            <person name="Tyler B.M."/>
            <person name="De Vries R.P."/>
            <person name="Kamoun S."/>
            <person name="Yandell M."/>
            <person name="Tisserat N."/>
            <person name="Buell C.R."/>
        </authorList>
    </citation>
    <scope>NUCLEOTIDE SEQUENCE</scope>
    <source>
        <strain evidence="3">DAOM:BR144</strain>
    </source>
</reference>
<reference evidence="3" key="2">
    <citation type="submission" date="2010-04" db="EMBL/GenBank/DDBJ databases">
        <authorList>
            <person name="Buell R."/>
            <person name="Hamilton J."/>
            <person name="Hostetler J."/>
        </authorList>
    </citation>
    <scope>NUCLEOTIDE SEQUENCE [LARGE SCALE GENOMIC DNA]</scope>
    <source>
        <strain evidence="3">DAOM:BR144</strain>
    </source>
</reference>
<reference evidence="2" key="3">
    <citation type="submission" date="2015-02" db="UniProtKB">
        <authorList>
            <consortium name="EnsemblProtists"/>
        </authorList>
    </citation>
    <scope>IDENTIFICATION</scope>
    <source>
        <strain evidence="2">DAOM BR144</strain>
    </source>
</reference>
<dbReference type="InParanoid" id="K3WRU3"/>
<feature type="region of interest" description="Disordered" evidence="1">
    <location>
        <begin position="343"/>
        <end position="389"/>
    </location>
</feature>
<dbReference type="HOGENOM" id="CLU_062339_0_0_1"/>
<dbReference type="Proteomes" id="UP000019132">
    <property type="component" value="Unassembled WGS sequence"/>
</dbReference>
<keyword evidence="3" id="KW-1185">Reference proteome</keyword>
<feature type="compositionally biased region" description="Basic residues" evidence="1">
    <location>
        <begin position="351"/>
        <end position="360"/>
    </location>
</feature>
<evidence type="ECO:0000256" key="1">
    <source>
        <dbReference type="SAM" id="MobiDB-lite"/>
    </source>
</evidence>
<dbReference type="EnsemblProtists" id="PYU1_T007687">
    <property type="protein sequence ID" value="PYU1_T007687"/>
    <property type="gene ID" value="PYU1_G007671"/>
</dbReference>
<feature type="region of interest" description="Disordered" evidence="1">
    <location>
        <begin position="245"/>
        <end position="281"/>
    </location>
</feature>
<sequence>MAVAAPPLLFSMQFYLNDLSLFLTPTHSSAAQSADASAGYDAKFLVGFQLLQYEIVLFDPVDALSIAQAAADNEQELSSSNDGDVVAMKLQHGKSCLFEANADHLAMDLQRECEAPLTLLVMQQDHGKARLVAFASIPIELHVGLFRKATEGENGHETVSMQTEMRFRVCEWASSSGTWELKDHANQVVGSATGAVTLSCLGQALTPHLVHAIGLQADKCVQSRSTSPTRSSMEKVAITTLGKHTDETTAVGDRDDQQHMRSAKPNDDAMDSSKTSAMEKQKNAVLRSQTAEIAVQCDEGHLYGNGDDRTYFACHSASPIIRIEGKKSTPKTPLSDCIVRQTRPAVMHDEHKRRRNGNARHSREALTSSVLTRDLPPPLFFQKPKSKKS</sequence>
<dbReference type="VEuPathDB" id="FungiDB:PYU1_G007671"/>
<evidence type="ECO:0000313" key="2">
    <source>
        <dbReference type="EnsemblProtists" id="PYU1_T007687"/>
    </source>
</evidence>
<feature type="compositionally biased region" description="Basic and acidic residues" evidence="1">
    <location>
        <begin position="245"/>
        <end position="267"/>
    </location>
</feature>